<reference evidence="2 3" key="1">
    <citation type="submission" date="2017-05" db="EMBL/GenBank/DDBJ databases">
        <title>Complete and WGS of Bordetella genogroups.</title>
        <authorList>
            <person name="Spilker T."/>
            <person name="LiPuma J."/>
        </authorList>
    </citation>
    <scope>NUCLEOTIDE SEQUENCE [LARGE SCALE GENOMIC DNA]</scope>
    <source>
        <strain evidence="2 3">AU10456</strain>
    </source>
</reference>
<dbReference type="SUPFAM" id="SSF56784">
    <property type="entry name" value="HAD-like"/>
    <property type="match status" value="1"/>
</dbReference>
<dbReference type="RefSeq" id="WP_094803072.1">
    <property type="nucleotide sequence ID" value="NZ_NEVP01000011.1"/>
</dbReference>
<dbReference type="InterPro" id="IPR036412">
    <property type="entry name" value="HAD-like_sf"/>
</dbReference>
<dbReference type="Proteomes" id="UP000216913">
    <property type="component" value="Unassembled WGS sequence"/>
</dbReference>
<gene>
    <name evidence="2" type="ORF">CAL25_19945</name>
</gene>
<dbReference type="AlphaFoldDB" id="A0A261TBB6"/>
<feature type="domain" description="FCP1 homology" evidence="1">
    <location>
        <begin position="6"/>
        <end position="138"/>
    </location>
</feature>
<dbReference type="Pfam" id="PF03031">
    <property type="entry name" value="NIF"/>
    <property type="match status" value="1"/>
</dbReference>
<proteinExistence type="predicted"/>
<name>A0A261TBB6_9BORD</name>
<protein>
    <recommendedName>
        <fullName evidence="1">FCP1 homology domain-containing protein</fullName>
    </recommendedName>
</protein>
<comment type="caution">
    <text evidence="2">The sequence shown here is derived from an EMBL/GenBank/DDBJ whole genome shotgun (WGS) entry which is preliminary data.</text>
</comment>
<evidence type="ECO:0000259" key="1">
    <source>
        <dbReference type="Pfam" id="PF03031"/>
    </source>
</evidence>
<dbReference type="InterPro" id="IPR023214">
    <property type="entry name" value="HAD_sf"/>
</dbReference>
<evidence type="ECO:0000313" key="3">
    <source>
        <dbReference type="Proteomes" id="UP000216913"/>
    </source>
</evidence>
<keyword evidence="3" id="KW-1185">Reference proteome</keyword>
<dbReference type="InterPro" id="IPR004274">
    <property type="entry name" value="FCP1_dom"/>
</dbReference>
<organism evidence="2 3">
    <name type="scientific">Bordetella genomosp. 5</name>
    <dbReference type="NCBI Taxonomy" id="1395608"/>
    <lineage>
        <taxon>Bacteria</taxon>
        <taxon>Pseudomonadati</taxon>
        <taxon>Pseudomonadota</taxon>
        <taxon>Betaproteobacteria</taxon>
        <taxon>Burkholderiales</taxon>
        <taxon>Alcaligenaceae</taxon>
        <taxon>Bordetella</taxon>
    </lineage>
</organism>
<evidence type="ECO:0000313" key="2">
    <source>
        <dbReference type="EMBL" id="OZI46938.1"/>
    </source>
</evidence>
<dbReference type="OrthoDB" id="282100at2"/>
<sequence length="154" mass="17621">MFRPNILALDLEGTLISNAASQIPRPGLNEFLIQCYEIFPRIVMYTTVSESRFRPIAELLVDEGLAPDWFAQIEYVRWKGTTKDLAWIPGSTVQQCLLVDDFEGYVHPGQHSQWVRIGCFEHPYEPADQGLARALLELRQRRVEPPVNSRPIPS</sequence>
<dbReference type="Gene3D" id="3.40.50.1000">
    <property type="entry name" value="HAD superfamily/HAD-like"/>
    <property type="match status" value="1"/>
</dbReference>
<accession>A0A261TBB6</accession>
<dbReference type="EMBL" id="NEVP01000011">
    <property type="protein sequence ID" value="OZI46938.1"/>
    <property type="molecule type" value="Genomic_DNA"/>
</dbReference>